<evidence type="ECO:0000256" key="1">
    <source>
        <dbReference type="SAM" id="Coils"/>
    </source>
</evidence>
<dbReference type="GO" id="GO:0030276">
    <property type="term" value="F:clathrin binding"/>
    <property type="evidence" value="ECO:0007669"/>
    <property type="project" value="TreeGrafter"/>
</dbReference>
<dbReference type="AlphaFoldDB" id="A0AAD7PRY7"/>
<organism evidence="3 4">
    <name type="scientific">Quillaja saponaria</name>
    <name type="common">Soap bark tree</name>
    <dbReference type="NCBI Taxonomy" id="32244"/>
    <lineage>
        <taxon>Eukaryota</taxon>
        <taxon>Viridiplantae</taxon>
        <taxon>Streptophyta</taxon>
        <taxon>Embryophyta</taxon>
        <taxon>Tracheophyta</taxon>
        <taxon>Spermatophyta</taxon>
        <taxon>Magnoliopsida</taxon>
        <taxon>eudicotyledons</taxon>
        <taxon>Gunneridae</taxon>
        <taxon>Pentapetalae</taxon>
        <taxon>rosids</taxon>
        <taxon>fabids</taxon>
        <taxon>Fabales</taxon>
        <taxon>Quillajaceae</taxon>
        <taxon>Quillaja</taxon>
    </lineage>
</organism>
<dbReference type="GO" id="GO:0072583">
    <property type="term" value="P:clathrin-dependent endocytosis"/>
    <property type="evidence" value="ECO:0007669"/>
    <property type="project" value="TreeGrafter"/>
</dbReference>
<evidence type="ECO:0000256" key="2">
    <source>
        <dbReference type="SAM" id="MobiDB-lite"/>
    </source>
</evidence>
<feature type="compositionally biased region" description="Basic and acidic residues" evidence="2">
    <location>
        <begin position="234"/>
        <end position="248"/>
    </location>
</feature>
<keyword evidence="4" id="KW-1185">Reference proteome</keyword>
<dbReference type="EMBL" id="JARAOO010000006">
    <property type="protein sequence ID" value="KAJ7965322.1"/>
    <property type="molecule type" value="Genomic_DNA"/>
</dbReference>
<feature type="compositionally biased region" description="Polar residues" evidence="2">
    <location>
        <begin position="297"/>
        <end position="307"/>
    </location>
</feature>
<dbReference type="GO" id="GO:0005737">
    <property type="term" value="C:cytoplasm"/>
    <property type="evidence" value="ECO:0007669"/>
    <property type="project" value="TreeGrafter"/>
</dbReference>
<name>A0AAD7PRY7_QUISA</name>
<proteinExistence type="predicted"/>
<dbReference type="GO" id="GO:0072318">
    <property type="term" value="P:clathrin coat disassembly"/>
    <property type="evidence" value="ECO:0007669"/>
    <property type="project" value="TreeGrafter"/>
</dbReference>
<sequence length="711" mass="80339">MEYGASTATLSKKLSIVYGFSGKSAYDGVFAAPTKFKATSFSSRVDDYCEIFGVSRGSSIPILEVPELNERKFSDDIRPTKLDYSKVFRGFENLDTAISYEELFAEPKREDSSLQEEWSPAKRGISNSGKNLSCIAESPVVSHEASYQSFDGAKIISVLSQGGKNGSNGMTHIAQIHAVSGYTCLFDEITPLKNDADKTLPSVVANTYPCNSVKERLKESRHCTTAVTSPPPDDASKQSSEDRVEVQNRSHRRRSDSVHLSDASDISHGSHYMNMFSSENPACYSDNLKEDSERSMETNGKVSNRNASELPGGDYSLPSFDDLVDSNSEVAASVAALRKAIEEAQERLKVAKESMKRKKEGFRDHVKLRFDYDSKSPREKEGKMAYKGNRKKETKTQEIFEEVDVSGQVPTGIGNEMMRPDQVTSDLGVKEIRFDAKEAVGETQKESEVEETEEEVEWEEVNQYIDDVNTSNYKVTRLEFAQARMLYNVDNNVCNGEKMYSKAFDKSEECDETLTVEPWGQENEKRVYAGKGACGGEEILEEIKSVQEVLAYEGKEERLTVLKNQEETEKKFEASPELEDCERRLNEFQEPKENEKEIAHDQGKIEKKFEVSSKQEECERYLRVHYEPVEDEKEVAPELNQIEGKVEVSCDLKECELRKYQEPIGNEKTFQPQDLDLKNIERQIDNQAWVEHDKIGQEACEENGEGTKSCQ</sequence>
<feature type="region of interest" description="Disordered" evidence="2">
    <location>
        <begin position="219"/>
        <end position="266"/>
    </location>
</feature>
<protein>
    <submittedName>
        <fullName evidence="3">Auxilin-like protein 1</fullName>
    </submittedName>
</protein>
<gene>
    <name evidence="3" type="ORF">O6P43_014983</name>
</gene>
<feature type="region of interest" description="Disordered" evidence="2">
    <location>
        <begin position="283"/>
        <end position="313"/>
    </location>
</feature>
<dbReference type="KEGG" id="qsa:O6P43_014983"/>
<keyword evidence="1" id="KW-0175">Coiled coil</keyword>
<feature type="coiled-coil region" evidence="1">
    <location>
        <begin position="327"/>
        <end position="361"/>
    </location>
</feature>
<accession>A0AAD7PRY7</accession>
<evidence type="ECO:0000313" key="4">
    <source>
        <dbReference type="Proteomes" id="UP001163823"/>
    </source>
</evidence>
<dbReference type="Proteomes" id="UP001163823">
    <property type="component" value="Chromosome 6"/>
</dbReference>
<dbReference type="PANTHER" id="PTHR23172">
    <property type="entry name" value="AUXILIN/CYCLIN G-ASSOCIATED KINASE-RELATED"/>
    <property type="match status" value="1"/>
</dbReference>
<reference evidence="3" key="1">
    <citation type="journal article" date="2023" name="Science">
        <title>Elucidation of the pathway for biosynthesis of saponin adjuvants from the soapbark tree.</title>
        <authorList>
            <person name="Reed J."/>
            <person name="Orme A."/>
            <person name="El-Demerdash A."/>
            <person name="Owen C."/>
            <person name="Martin L.B.B."/>
            <person name="Misra R.C."/>
            <person name="Kikuchi S."/>
            <person name="Rejzek M."/>
            <person name="Martin A.C."/>
            <person name="Harkess A."/>
            <person name="Leebens-Mack J."/>
            <person name="Louveau T."/>
            <person name="Stephenson M.J."/>
            <person name="Osbourn A."/>
        </authorList>
    </citation>
    <scope>NUCLEOTIDE SEQUENCE</scope>
    <source>
        <strain evidence="3">S10</strain>
    </source>
</reference>
<dbReference type="PANTHER" id="PTHR23172:SF93">
    <property type="entry name" value="AUXILIN-LIKE PROTEIN"/>
    <property type="match status" value="1"/>
</dbReference>
<feature type="compositionally biased region" description="Basic and acidic residues" evidence="2">
    <location>
        <begin position="287"/>
        <end position="296"/>
    </location>
</feature>
<comment type="caution">
    <text evidence="3">The sequence shown here is derived from an EMBL/GenBank/DDBJ whole genome shotgun (WGS) entry which is preliminary data.</text>
</comment>
<dbReference type="GO" id="GO:0031982">
    <property type="term" value="C:vesicle"/>
    <property type="evidence" value="ECO:0007669"/>
    <property type="project" value="TreeGrafter"/>
</dbReference>
<evidence type="ECO:0000313" key="3">
    <source>
        <dbReference type="EMBL" id="KAJ7965322.1"/>
    </source>
</evidence>